<feature type="signal peptide" evidence="1">
    <location>
        <begin position="1"/>
        <end position="20"/>
    </location>
</feature>
<organism evidence="2 3">
    <name type="scientific">Hypsibius exemplaris</name>
    <name type="common">Freshwater tardigrade</name>
    <dbReference type="NCBI Taxonomy" id="2072580"/>
    <lineage>
        <taxon>Eukaryota</taxon>
        <taxon>Metazoa</taxon>
        <taxon>Ecdysozoa</taxon>
        <taxon>Tardigrada</taxon>
        <taxon>Eutardigrada</taxon>
        <taxon>Parachela</taxon>
        <taxon>Hypsibioidea</taxon>
        <taxon>Hypsibiidae</taxon>
        <taxon>Hypsibius</taxon>
    </lineage>
</organism>
<evidence type="ECO:0000313" key="3">
    <source>
        <dbReference type="Proteomes" id="UP000192578"/>
    </source>
</evidence>
<keyword evidence="1" id="KW-0732">Signal</keyword>
<reference evidence="3" key="1">
    <citation type="submission" date="2017-01" db="EMBL/GenBank/DDBJ databases">
        <title>Comparative genomics of anhydrobiosis in the tardigrade Hypsibius dujardini.</title>
        <authorList>
            <person name="Yoshida Y."/>
            <person name="Koutsovoulos G."/>
            <person name="Laetsch D."/>
            <person name="Stevens L."/>
            <person name="Kumar S."/>
            <person name="Horikawa D."/>
            <person name="Ishino K."/>
            <person name="Komine S."/>
            <person name="Tomita M."/>
            <person name="Blaxter M."/>
            <person name="Arakawa K."/>
        </authorList>
    </citation>
    <scope>NUCLEOTIDE SEQUENCE [LARGE SCALE GENOMIC DNA]</scope>
    <source>
        <strain evidence="3">Z151</strain>
    </source>
</reference>
<accession>A0A1W0WNT5</accession>
<proteinExistence type="predicted"/>
<keyword evidence="3" id="KW-1185">Reference proteome</keyword>
<sequence>MNSLVMCLVILAVAVAAVSSAGMECGIAGTCPNIVSDSSKTFCCKTDTVAIPYCCNAADYSKFAWKQAVAAVASAESTKVATASTIGVILLARLL</sequence>
<dbReference type="AlphaFoldDB" id="A0A1W0WNT5"/>
<protein>
    <submittedName>
        <fullName evidence="2">Uncharacterized protein</fullName>
    </submittedName>
</protein>
<comment type="caution">
    <text evidence="2">The sequence shown here is derived from an EMBL/GenBank/DDBJ whole genome shotgun (WGS) entry which is preliminary data.</text>
</comment>
<evidence type="ECO:0000256" key="1">
    <source>
        <dbReference type="SAM" id="SignalP"/>
    </source>
</evidence>
<dbReference type="EMBL" id="MTYJ01000069">
    <property type="protein sequence ID" value="OQV16858.1"/>
    <property type="molecule type" value="Genomic_DNA"/>
</dbReference>
<dbReference type="Proteomes" id="UP000192578">
    <property type="component" value="Unassembled WGS sequence"/>
</dbReference>
<feature type="chain" id="PRO_5012031759" evidence="1">
    <location>
        <begin position="21"/>
        <end position="95"/>
    </location>
</feature>
<evidence type="ECO:0000313" key="2">
    <source>
        <dbReference type="EMBL" id="OQV16858.1"/>
    </source>
</evidence>
<name>A0A1W0WNT5_HYPEX</name>
<gene>
    <name evidence="2" type="ORF">BV898_09030</name>
</gene>